<evidence type="ECO:0000313" key="1">
    <source>
        <dbReference type="EMBL" id="MBC9129864.1"/>
    </source>
</evidence>
<reference evidence="1 2" key="1">
    <citation type="submission" date="2020-06" db="EMBL/GenBank/DDBJ databases">
        <title>Frischella cerana isolated from Apis cerana gut homogenate.</title>
        <authorList>
            <person name="Wolter L.A."/>
            <person name="Suenami S."/>
            <person name="Miyazaki R."/>
        </authorList>
    </citation>
    <scope>NUCLEOTIDE SEQUENCE [LARGE SCALE GENOMIC DNA]</scope>
    <source>
        <strain evidence="1 2">Ac13</strain>
    </source>
</reference>
<evidence type="ECO:0008006" key="3">
    <source>
        <dbReference type="Google" id="ProtNLM"/>
    </source>
</evidence>
<dbReference type="Gene3D" id="3.90.930.1">
    <property type="match status" value="1"/>
</dbReference>
<dbReference type="RefSeq" id="WP_187754322.1">
    <property type="nucleotide sequence ID" value="NZ_JABURY010000004.1"/>
</dbReference>
<keyword evidence="2" id="KW-1185">Reference proteome</keyword>
<gene>
    <name evidence="1" type="ORF">FcAc13_00890</name>
</gene>
<comment type="caution">
    <text evidence="1">The sequence shown here is derived from an EMBL/GenBank/DDBJ whole genome shotgun (WGS) entry which is preliminary data.</text>
</comment>
<evidence type="ECO:0000313" key="2">
    <source>
        <dbReference type="Proteomes" id="UP000651208"/>
    </source>
</evidence>
<accession>A0ABR7QUI0</accession>
<dbReference type="Proteomes" id="UP000651208">
    <property type="component" value="Unassembled WGS sequence"/>
</dbReference>
<proteinExistence type="predicted"/>
<protein>
    <recommendedName>
        <fullName evidence="3">MORN repeat protein</fullName>
    </recommendedName>
</protein>
<organism evidence="1 2">
    <name type="scientific">Frischella japonica</name>
    <dbReference type="NCBI Taxonomy" id="2741544"/>
    <lineage>
        <taxon>Bacteria</taxon>
        <taxon>Pseudomonadati</taxon>
        <taxon>Pseudomonadota</taxon>
        <taxon>Gammaproteobacteria</taxon>
        <taxon>Orbales</taxon>
        <taxon>Orbaceae</taxon>
        <taxon>Frischella</taxon>
    </lineage>
</organism>
<dbReference type="EMBL" id="JABURY010000004">
    <property type="protein sequence ID" value="MBC9129864.1"/>
    <property type="molecule type" value="Genomic_DNA"/>
</dbReference>
<sequence>MADENKRDFSQTLSTENVSCQKTIKEYFPNGTLKLSGCQGIYNGTGIQVGLWNKYNQKGELIETTYYQPDDFGKDYKIITQYEKNKIISKKIYNFDDLYEVELKELSNLSKSSSLDCGYEFGISKLVDYFLLSVPNFFFKLKYYF</sequence>
<name>A0ABR7QUI0_9GAMM</name>